<dbReference type="InterPro" id="IPR050640">
    <property type="entry name" value="Bact_2-comp_sensor_kinase"/>
</dbReference>
<dbReference type="SUPFAM" id="SSF55874">
    <property type="entry name" value="ATPase domain of HSP90 chaperone/DNA topoisomerase II/histidine kinase"/>
    <property type="match status" value="1"/>
</dbReference>
<evidence type="ECO:0000256" key="1">
    <source>
        <dbReference type="SAM" id="Phobius"/>
    </source>
</evidence>
<dbReference type="Pfam" id="PF06580">
    <property type="entry name" value="His_kinase"/>
    <property type="match status" value="1"/>
</dbReference>
<dbReference type="AlphaFoldDB" id="A0A1M6IXS9"/>
<keyword evidence="1" id="KW-0472">Membrane</keyword>
<feature type="transmembrane region" description="Helical" evidence="1">
    <location>
        <begin position="37"/>
        <end position="61"/>
    </location>
</feature>
<protein>
    <submittedName>
        <fullName evidence="3">Histidine kinase</fullName>
    </submittedName>
</protein>
<name>A0A1M6IXS9_9BACT</name>
<dbReference type="EMBL" id="FQYN01000006">
    <property type="protein sequence ID" value="SHJ39283.1"/>
    <property type="molecule type" value="Genomic_DNA"/>
</dbReference>
<dbReference type="GO" id="GO:0016020">
    <property type="term" value="C:membrane"/>
    <property type="evidence" value="ECO:0007669"/>
    <property type="project" value="InterPro"/>
</dbReference>
<feature type="transmembrane region" description="Helical" evidence="1">
    <location>
        <begin position="73"/>
        <end position="92"/>
    </location>
</feature>
<proteinExistence type="predicted"/>
<dbReference type="InterPro" id="IPR010559">
    <property type="entry name" value="Sig_transdc_His_kin_internal"/>
</dbReference>
<accession>A0A1M6IXS9</accession>
<feature type="transmembrane region" description="Helical" evidence="1">
    <location>
        <begin position="12"/>
        <end position="31"/>
    </location>
</feature>
<evidence type="ECO:0000259" key="2">
    <source>
        <dbReference type="Pfam" id="PF06580"/>
    </source>
</evidence>
<dbReference type="InterPro" id="IPR036890">
    <property type="entry name" value="HATPase_C_sf"/>
</dbReference>
<evidence type="ECO:0000313" key="3">
    <source>
        <dbReference type="EMBL" id="SHJ39283.1"/>
    </source>
</evidence>
<feature type="domain" description="Signal transduction histidine kinase internal region" evidence="2">
    <location>
        <begin position="181"/>
        <end position="257"/>
    </location>
</feature>
<keyword evidence="1" id="KW-0812">Transmembrane</keyword>
<evidence type="ECO:0000313" key="4">
    <source>
        <dbReference type="Proteomes" id="UP000184418"/>
    </source>
</evidence>
<dbReference type="Gene3D" id="3.30.565.10">
    <property type="entry name" value="Histidine kinase-like ATPase, C-terminal domain"/>
    <property type="match status" value="1"/>
</dbReference>
<dbReference type="PANTHER" id="PTHR34220:SF7">
    <property type="entry name" value="SENSOR HISTIDINE KINASE YPDA"/>
    <property type="match status" value="1"/>
</dbReference>
<gene>
    <name evidence="3" type="ORF">SAMN02745146_3013</name>
</gene>
<reference evidence="3 4" key="1">
    <citation type="submission" date="2016-11" db="EMBL/GenBank/DDBJ databases">
        <authorList>
            <person name="Jaros S."/>
            <person name="Januszkiewicz K."/>
            <person name="Wedrychowicz H."/>
        </authorList>
    </citation>
    <scope>NUCLEOTIDE SEQUENCE [LARGE SCALE GENOMIC DNA]</scope>
    <source>
        <strain evidence="3 4">DSM 21074</strain>
    </source>
</reference>
<dbReference type="GO" id="GO:0000155">
    <property type="term" value="F:phosphorelay sensor kinase activity"/>
    <property type="evidence" value="ECO:0007669"/>
    <property type="project" value="InterPro"/>
</dbReference>
<keyword evidence="3" id="KW-0808">Transferase</keyword>
<organism evidence="3 4">
    <name type="scientific">Hymenobacter daecheongensis DSM 21074</name>
    <dbReference type="NCBI Taxonomy" id="1121955"/>
    <lineage>
        <taxon>Bacteria</taxon>
        <taxon>Pseudomonadati</taxon>
        <taxon>Bacteroidota</taxon>
        <taxon>Cytophagia</taxon>
        <taxon>Cytophagales</taxon>
        <taxon>Hymenobacteraceae</taxon>
        <taxon>Hymenobacter</taxon>
    </lineage>
</organism>
<sequence>MPPLSWQRLRQHALWWLLPLLLEYYFISQLLKDNARVVVPATAVIFLQTILTYYWLGYFLFPRYLHRMRAHWLVGHIVVVFYAVYLNNYLLFRSLQPLSNGFGISRLAYVERIWHHILAPAGPLGCFTSLRAALWNYGFSLFIVTILLLIKFVRDITVYQTKNLRLERDRIALENSNLMLELNFLKSQINPHFLFNTLNSIYVQVEDTNERVAEQVLQLSDLMRYGLYESNTSQVELSRELDYINSYLQLEKSRYGGQADIQFERHDNHEDYHIAPLLLISFVENAFKHGVGRVKGGSFVHVRAVVQNQALEFSIRNSVPANGRPEPTSVGGVGLSNVRKRLELLYGGRHDLRIDAGPEQYAVRLRLQFAGPAA</sequence>
<dbReference type="PANTHER" id="PTHR34220">
    <property type="entry name" value="SENSOR HISTIDINE KINASE YPDA"/>
    <property type="match status" value="1"/>
</dbReference>
<keyword evidence="4" id="KW-1185">Reference proteome</keyword>
<dbReference type="Proteomes" id="UP000184418">
    <property type="component" value="Unassembled WGS sequence"/>
</dbReference>
<keyword evidence="3" id="KW-0418">Kinase</keyword>
<feature type="transmembrane region" description="Helical" evidence="1">
    <location>
        <begin position="134"/>
        <end position="153"/>
    </location>
</feature>
<dbReference type="STRING" id="1121955.SAMN02745146_3013"/>
<keyword evidence="1" id="KW-1133">Transmembrane helix</keyword>